<evidence type="ECO:0000256" key="1">
    <source>
        <dbReference type="ARBA" id="ARBA00022801"/>
    </source>
</evidence>
<dbReference type="SUPFAM" id="SSF63817">
    <property type="entry name" value="Sortase"/>
    <property type="match status" value="1"/>
</dbReference>
<sequence length="251" mass="28194">MGKFKKKVYHKKYTNDQIYNNVNLGFTLKSSAVPLVLTVTACAIFATQVLYPLINFTTQDLTSVAAQHTALAKISGFREFQYSELQRNVLGSTNNSEQVQEKFYISIPKLNIENAEVETNSSNLNPETALGHYLGSALPGQNGTAFVYGHSVLPFFYNPKNYKTIFSTLGDLEKGDLIYVIYGNRSYTYEVEGQRELKPEEVNPIENIKPEYLRKSSLVLMTCSPPGTKLKRLLIDSVLINTSIIQQNSIE</sequence>
<proteinExistence type="predicted"/>
<dbReference type="Proteomes" id="UP000714817">
    <property type="component" value="Unassembled WGS sequence"/>
</dbReference>
<dbReference type="Gene3D" id="2.40.260.10">
    <property type="entry name" value="Sortase"/>
    <property type="match status" value="1"/>
</dbReference>
<organism evidence="3 4">
    <name type="scientific">candidate division WWE3 bacterium</name>
    <dbReference type="NCBI Taxonomy" id="2053526"/>
    <lineage>
        <taxon>Bacteria</taxon>
        <taxon>Katanobacteria</taxon>
    </lineage>
</organism>
<dbReference type="Pfam" id="PF04203">
    <property type="entry name" value="Sortase"/>
    <property type="match status" value="1"/>
</dbReference>
<evidence type="ECO:0000256" key="2">
    <source>
        <dbReference type="SAM" id="Phobius"/>
    </source>
</evidence>
<feature type="transmembrane region" description="Helical" evidence="2">
    <location>
        <begin position="32"/>
        <end position="54"/>
    </location>
</feature>
<reference evidence="3" key="1">
    <citation type="submission" date="2020-04" db="EMBL/GenBank/DDBJ databases">
        <authorList>
            <person name="Zhang T."/>
        </authorList>
    </citation>
    <scope>NUCLEOTIDE SEQUENCE</scope>
    <source>
        <strain evidence="3">HKST-UBA80</strain>
    </source>
</reference>
<name>A0A955E0P2_UNCKA</name>
<dbReference type="InterPro" id="IPR005754">
    <property type="entry name" value="Sortase"/>
</dbReference>
<keyword evidence="2" id="KW-0472">Membrane</keyword>
<dbReference type="InterPro" id="IPR023365">
    <property type="entry name" value="Sortase_dom-sf"/>
</dbReference>
<dbReference type="AlphaFoldDB" id="A0A955E0P2"/>
<protein>
    <submittedName>
        <fullName evidence="3">Sortase</fullName>
    </submittedName>
</protein>
<evidence type="ECO:0000313" key="3">
    <source>
        <dbReference type="EMBL" id="MCA9301755.1"/>
    </source>
</evidence>
<keyword evidence="2" id="KW-1133">Transmembrane helix</keyword>
<dbReference type="GO" id="GO:0016787">
    <property type="term" value="F:hydrolase activity"/>
    <property type="evidence" value="ECO:0007669"/>
    <property type="project" value="UniProtKB-KW"/>
</dbReference>
<dbReference type="CDD" id="cd00004">
    <property type="entry name" value="Sortase"/>
    <property type="match status" value="1"/>
</dbReference>
<keyword evidence="2" id="KW-0812">Transmembrane</keyword>
<gene>
    <name evidence="3" type="ORF">KDA10_00080</name>
</gene>
<reference evidence="3" key="2">
    <citation type="journal article" date="2021" name="Microbiome">
        <title>Successional dynamics and alternative stable states in a saline activated sludge microbial community over 9 years.</title>
        <authorList>
            <person name="Wang Y."/>
            <person name="Ye J."/>
            <person name="Ju F."/>
            <person name="Liu L."/>
            <person name="Boyd J.A."/>
            <person name="Deng Y."/>
            <person name="Parks D.H."/>
            <person name="Jiang X."/>
            <person name="Yin X."/>
            <person name="Woodcroft B.J."/>
            <person name="Tyson G.W."/>
            <person name="Hugenholtz P."/>
            <person name="Polz M.F."/>
            <person name="Zhang T."/>
        </authorList>
    </citation>
    <scope>NUCLEOTIDE SEQUENCE</scope>
    <source>
        <strain evidence="3">HKST-UBA80</strain>
    </source>
</reference>
<comment type="caution">
    <text evidence="3">The sequence shown here is derived from an EMBL/GenBank/DDBJ whole genome shotgun (WGS) entry which is preliminary data.</text>
</comment>
<evidence type="ECO:0000313" key="4">
    <source>
        <dbReference type="Proteomes" id="UP000714817"/>
    </source>
</evidence>
<dbReference type="NCBIfam" id="TIGR01076">
    <property type="entry name" value="sortase_fam"/>
    <property type="match status" value="1"/>
</dbReference>
<accession>A0A955E0P2</accession>
<keyword evidence="1" id="KW-0378">Hydrolase</keyword>
<dbReference type="EMBL" id="JAGQNY010000001">
    <property type="protein sequence ID" value="MCA9301755.1"/>
    <property type="molecule type" value="Genomic_DNA"/>
</dbReference>